<protein>
    <submittedName>
        <fullName evidence="5">Uncharacterized protein</fullName>
    </submittedName>
</protein>
<dbReference type="GO" id="GO:0009888">
    <property type="term" value="P:tissue development"/>
    <property type="evidence" value="ECO:0007669"/>
    <property type="project" value="TreeGrafter"/>
</dbReference>
<dbReference type="InterPro" id="IPR008979">
    <property type="entry name" value="Galactose-bd-like_sf"/>
</dbReference>
<dbReference type="GO" id="GO:0070831">
    <property type="term" value="P:basement membrane assembly"/>
    <property type="evidence" value="ECO:0007669"/>
    <property type="project" value="TreeGrafter"/>
</dbReference>
<dbReference type="OMA" id="DVICTEK"/>
<dbReference type="GO" id="GO:0034446">
    <property type="term" value="P:substrate adhesion-dependent cell spreading"/>
    <property type="evidence" value="ECO:0007669"/>
    <property type="project" value="TreeGrafter"/>
</dbReference>
<keyword evidence="1" id="KW-1015">Disulfide bond</keyword>
<dbReference type="GO" id="GO:0009887">
    <property type="term" value="P:animal organ morphogenesis"/>
    <property type="evidence" value="ECO:0007669"/>
    <property type="project" value="TreeGrafter"/>
</dbReference>
<feature type="domain" description="Laminin N-terminal" evidence="4">
    <location>
        <begin position="1"/>
        <end position="152"/>
    </location>
</feature>
<evidence type="ECO:0000313" key="5">
    <source>
        <dbReference type="EnsemblMetazoa" id="XP_020906267.2"/>
    </source>
</evidence>
<dbReference type="InterPro" id="IPR008211">
    <property type="entry name" value="Laminin_N"/>
</dbReference>
<dbReference type="PROSITE" id="PS50022">
    <property type="entry name" value="FA58C_3"/>
    <property type="match status" value="1"/>
</dbReference>
<sequence length="152" mass="17634">MLSNFDGDNSQWWQSENGKEEVYLQLDLESEFHFTHLVMTFRSFRPAGMLIERSFDLGKTWHIYRYFADDCSKVFPRIPKGEPKDIDDVICTEKFSAVEPSTGGELIFSALKSQEPIKDPYSPKVQNLLKLTNIRINFTKLHTLGDDILDPR</sequence>
<dbReference type="EnsemblMetazoa" id="XM_021050608.2">
    <property type="protein sequence ID" value="XP_020906267.2"/>
    <property type="gene ID" value="LOC110244402"/>
</dbReference>
<dbReference type="InterPro" id="IPR050440">
    <property type="entry name" value="Laminin/Netrin_ECM"/>
</dbReference>
<dbReference type="PANTHER" id="PTHR10574">
    <property type="entry name" value="NETRIN/LAMININ-RELATED"/>
    <property type="match status" value="1"/>
</dbReference>
<accession>A0A913XKI4</accession>
<dbReference type="SMART" id="SM00136">
    <property type="entry name" value="LamNT"/>
    <property type="match status" value="1"/>
</dbReference>
<dbReference type="InterPro" id="IPR000421">
    <property type="entry name" value="FA58C"/>
</dbReference>
<dbReference type="RefSeq" id="XP_020906267.2">
    <property type="nucleotide sequence ID" value="XM_021050608.2"/>
</dbReference>
<feature type="domain" description="F5/8 type C" evidence="3">
    <location>
        <begin position="1"/>
        <end position="61"/>
    </location>
</feature>
<dbReference type="GO" id="GO:0016477">
    <property type="term" value="P:cell migration"/>
    <property type="evidence" value="ECO:0007669"/>
    <property type="project" value="TreeGrafter"/>
</dbReference>
<dbReference type="GeneID" id="110244402"/>
<dbReference type="AlphaFoldDB" id="A0A913XKI4"/>
<proteinExistence type="predicted"/>
<dbReference type="GO" id="GO:0007411">
    <property type="term" value="P:axon guidance"/>
    <property type="evidence" value="ECO:0007669"/>
    <property type="project" value="TreeGrafter"/>
</dbReference>
<dbReference type="KEGG" id="epa:110244402"/>
<reference evidence="5" key="1">
    <citation type="submission" date="2022-11" db="UniProtKB">
        <authorList>
            <consortium name="EnsemblMetazoa"/>
        </authorList>
    </citation>
    <scope>IDENTIFICATION</scope>
</reference>
<dbReference type="PROSITE" id="PS51117">
    <property type="entry name" value="LAMININ_NTER"/>
    <property type="match status" value="1"/>
</dbReference>
<name>A0A913XKI4_EXADI</name>
<dbReference type="PANTHER" id="PTHR10574:SF375">
    <property type="entry name" value="LAMININ SUBUNIT BETA-1"/>
    <property type="match status" value="1"/>
</dbReference>
<dbReference type="Proteomes" id="UP000887567">
    <property type="component" value="Unplaced"/>
</dbReference>
<keyword evidence="2" id="KW-0424">Laminin EGF-like domain</keyword>
<dbReference type="OrthoDB" id="5981721at2759"/>
<evidence type="ECO:0000259" key="3">
    <source>
        <dbReference type="PROSITE" id="PS50022"/>
    </source>
</evidence>
<evidence type="ECO:0000256" key="1">
    <source>
        <dbReference type="ARBA" id="ARBA00023157"/>
    </source>
</evidence>
<dbReference type="Pfam" id="PF00055">
    <property type="entry name" value="Laminin_N"/>
    <property type="match status" value="1"/>
</dbReference>
<keyword evidence="6" id="KW-1185">Reference proteome</keyword>
<evidence type="ECO:0000313" key="6">
    <source>
        <dbReference type="Proteomes" id="UP000887567"/>
    </source>
</evidence>
<organism evidence="5 6">
    <name type="scientific">Exaiptasia diaphana</name>
    <name type="common">Tropical sea anemone</name>
    <name type="synonym">Aiptasia pulchella</name>
    <dbReference type="NCBI Taxonomy" id="2652724"/>
    <lineage>
        <taxon>Eukaryota</taxon>
        <taxon>Metazoa</taxon>
        <taxon>Cnidaria</taxon>
        <taxon>Anthozoa</taxon>
        <taxon>Hexacorallia</taxon>
        <taxon>Actiniaria</taxon>
        <taxon>Aiptasiidae</taxon>
        <taxon>Exaiptasia</taxon>
    </lineage>
</organism>
<dbReference type="GO" id="GO:0043256">
    <property type="term" value="C:laminin complex"/>
    <property type="evidence" value="ECO:0007669"/>
    <property type="project" value="TreeGrafter"/>
</dbReference>
<evidence type="ECO:0000259" key="4">
    <source>
        <dbReference type="PROSITE" id="PS51117"/>
    </source>
</evidence>
<evidence type="ECO:0000256" key="2">
    <source>
        <dbReference type="ARBA" id="ARBA00023292"/>
    </source>
</evidence>
<dbReference type="Gene3D" id="2.60.120.260">
    <property type="entry name" value="Galactose-binding domain-like"/>
    <property type="match status" value="1"/>
</dbReference>
<dbReference type="SUPFAM" id="SSF49785">
    <property type="entry name" value="Galactose-binding domain-like"/>
    <property type="match status" value="1"/>
</dbReference>